<dbReference type="InterPro" id="IPR038630">
    <property type="entry name" value="L24e/L24_sf"/>
</dbReference>
<name>A0A8K0GE60_IGNLU</name>
<evidence type="ECO:0000256" key="6">
    <source>
        <dbReference type="ARBA" id="ARBA00059003"/>
    </source>
</evidence>
<dbReference type="GO" id="GO:0003735">
    <property type="term" value="F:structural constituent of ribosome"/>
    <property type="evidence" value="ECO:0007669"/>
    <property type="project" value="InterPro"/>
</dbReference>
<sequence length="200" mass="23453">MRIETCYFCSSRIYPGHGIQFVRNDCKIFKFCRSKCHAAFKKKKNPRKVKWTKAYRKTVGKELAIDPSFEFEKRRNIPVKYNRTTWNKAVEAMKKVETIKQKRQNTYIMQRLRKGREVENERDIKEVQRDISLIRSPAAGLKQRRAAEAMEEDEKDITSIQKGLSLSKTNKKHKVQDTGEMDESDEEMEGIIEDGGEVTL</sequence>
<evidence type="ECO:0000256" key="8">
    <source>
        <dbReference type="SAM" id="MobiDB-lite"/>
    </source>
</evidence>
<feature type="domain" description="TRASH" evidence="9">
    <location>
        <begin position="6"/>
        <end position="44"/>
    </location>
</feature>
<dbReference type="AlphaFoldDB" id="A0A8K0GE60"/>
<dbReference type="PANTHER" id="PTHR10792">
    <property type="entry name" value="60S RIBOSOMAL PROTEIN L24"/>
    <property type="match status" value="1"/>
</dbReference>
<dbReference type="PROSITE" id="PS01073">
    <property type="entry name" value="RIBOSOMAL_L24E"/>
    <property type="match status" value="1"/>
</dbReference>
<feature type="compositionally biased region" description="Acidic residues" evidence="8">
    <location>
        <begin position="179"/>
        <end position="200"/>
    </location>
</feature>
<dbReference type="EMBL" id="VTPC01005173">
    <property type="protein sequence ID" value="KAF2896339.1"/>
    <property type="molecule type" value="Genomic_DNA"/>
</dbReference>
<dbReference type="InterPro" id="IPR023442">
    <property type="entry name" value="Ribosomal_eL24_CS"/>
</dbReference>
<comment type="subcellular location">
    <subcellularLocation>
        <location evidence="1">Nucleus</location>
    </subcellularLocation>
</comment>
<dbReference type="PANTHER" id="PTHR10792:SF8">
    <property type="entry name" value="RIBOSOME BIOGENESIS PROTEIN RLP24-RELATED"/>
    <property type="match status" value="1"/>
</dbReference>
<dbReference type="CDD" id="cd00472">
    <property type="entry name" value="Ribosomal_L24e_L24"/>
    <property type="match status" value="1"/>
</dbReference>
<dbReference type="GO" id="GO:0042273">
    <property type="term" value="P:ribosomal large subunit biogenesis"/>
    <property type="evidence" value="ECO:0007669"/>
    <property type="project" value="TreeGrafter"/>
</dbReference>
<keyword evidence="11" id="KW-1185">Reference proteome</keyword>
<evidence type="ECO:0000256" key="7">
    <source>
        <dbReference type="ARBA" id="ARBA00064137"/>
    </source>
</evidence>
<dbReference type="SMART" id="SM00746">
    <property type="entry name" value="TRASH"/>
    <property type="match status" value="1"/>
</dbReference>
<dbReference type="GO" id="GO:0005730">
    <property type="term" value="C:nucleolus"/>
    <property type="evidence" value="ECO:0007669"/>
    <property type="project" value="TreeGrafter"/>
</dbReference>
<evidence type="ECO:0000256" key="2">
    <source>
        <dbReference type="ARBA" id="ARBA00005647"/>
    </source>
</evidence>
<comment type="caution">
    <text evidence="10">The sequence shown here is derived from an EMBL/GenBank/DDBJ whole genome shotgun (WGS) entry which is preliminary data.</text>
</comment>
<proteinExistence type="inferred from homology"/>
<evidence type="ECO:0000313" key="10">
    <source>
        <dbReference type="EMBL" id="KAF2896339.1"/>
    </source>
</evidence>
<evidence type="ECO:0000256" key="3">
    <source>
        <dbReference type="ARBA" id="ARBA00022517"/>
    </source>
</evidence>
<dbReference type="OrthoDB" id="10262490at2759"/>
<dbReference type="SUPFAM" id="SSF57716">
    <property type="entry name" value="Glucocorticoid receptor-like (DNA-binding domain)"/>
    <property type="match status" value="1"/>
</dbReference>
<keyword evidence="3" id="KW-0690">Ribosome biogenesis</keyword>
<protein>
    <recommendedName>
        <fullName evidence="5">Probable ribosome biogenesis protein RLP24</fullName>
    </recommendedName>
</protein>
<dbReference type="Gene3D" id="2.30.170.20">
    <property type="entry name" value="Ribosomal protein L24e"/>
    <property type="match status" value="1"/>
</dbReference>
<dbReference type="InterPro" id="IPR011017">
    <property type="entry name" value="TRASH_dom"/>
</dbReference>
<feature type="compositionally biased region" description="Polar residues" evidence="8">
    <location>
        <begin position="158"/>
        <end position="168"/>
    </location>
</feature>
<organism evidence="10 11">
    <name type="scientific">Ignelater luminosus</name>
    <name type="common">Cucubano</name>
    <name type="synonym">Pyrophorus luminosus</name>
    <dbReference type="NCBI Taxonomy" id="2038154"/>
    <lineage>
        <taxon>Eukaryota</taxon>
        <taxon>Metazoa</taxon>
        <taxon>Ecdysozoa</taxon>
        <taxon>Arthropoda</taxon>
        <taxon>Hexapoda</taxon>
        <taxon>Insecta</taxon>
        <taxon>Pterygota</taxon>
        <taxon>Neoptera</taxon>
        <taxon>Endopterygota</taxon>
        <taxon>Coleoptera</taxon>
        <taxon>Polyphaga</taxon>
        <taxon>Elateriformia</taxon>
        <taxon>Elateroidea</taxon>
        <taxon>Elateridae</taxon>
        <taxon>Agrypninae</taxon>
        <taxon>Pyrophorini</taxon>
        <taxon>Ignelater</taxon>
    </lineage>
</organism>
<evidence type="ECO:0000256" key="5">
    <source>
        <dbReference type="ARBA" id="ARBA00039784"/>
    </source>
</evidence>
<evidence type="ECO:0000256" key="1">
    <source>
        <dbReference type="ARBA" id="ARBA00004123"/>
    </source>
</evidence>
<dbReference type="InterPro" id="IPR000988">
    <property type="entry name" value="Ribosomal_eL24-rel_N"/>
</dbReference>
<feature type="region of interest" description="Disordered" evidence="8">
    <location>
        <begin position="149"/>
        <end position="200"/>
    </location>
</feature>
<reference evidence="10" key="1">
    <citation type="submission" date="2019-08" db="EMBL/GenBank/DDBJ databases">
        <title>The genome of the North American firefly Photinus pyralis.</title>
        <authorList>
            <consortium name="Photinus pyralis genome working group"/>
            <person name="Fallon T.R."/>
            <person name="Sander Lower S.E."/>
            <person name="Weng J.-K."/>
        </authorList>
    </citation>
    <scope>NUCLEOTIDE SEQUENCE</scope>
    <source>
        <strain evidence="10">TRF0915ILg1</strain>
        <tissue evidence="10">Whole body</tissue>
    </source>
</reference>
<comment type="function">
    <text evidence="6">Involved in the biogenesis of the 60S ribosomal subunit. Ensures the docking of NOG1 to pre-60S particles.</text>
</comment>
<gene>
    <name evidence="10" type="ORF">ILUMI_09846</name>
</gene>
<comment type="subunit">
    <text evidence="7">Associated with nucleolar and cytoplasmic pre-60S particles. At the end of biogenesis it dissociates from cytoplasmic pre-60S particles and is likely to be exchanged for its ribosomal homologue, RPL24.</text>
</comment>
<comment type="similarity">
    <text evidence="2">Belongs to the eukaryotic ribosomal protein eL24 family.</text>
</comment>
<dbReference type="Pfam" id="PF01246">
    <property type="entry name" value="Ribosomal_L24e"/>
    <property type="match status" value="1"/>
</dbReference>
<dbReference type="InterPro" id="IPR056366">
    <property type="entry name" value="Ribosomal_eL24"/>
</dbReference>
<evidence type="ECO:0000313" key="11">
    <source>
        <dbReference type="Proteomes" id="UP000801492"/>
    </source>
</evidence>
<evidence type="ECO:0000256" key="4">
    <source>
        <dbReference type="ARBA" id="ARBA00023242"/>
    </source>
</evidence>
<dbReference type="FunFam" id="2.30.170.20:FF:000001">
    <property type="entry name" value="probable ribosome biogenesis protein RLP24"/>
    <property type="match status" value="1"/>
</dbReference>
<keyword evidence="4" id="KW-0539">Nucleus</keyword>
<evidence type="ECO:0000259" key="9">
    <source>
        <dbReference type="SMART" id="SM00746"/>
    </source>
</evidence>
<accession>A0A8K0GE60</accession>
<dbReference type="Proteomes" id="UP000801492">
    <property type="component" value="Unassembled WGS sequence"/>
</dbReference>
<dbReference type="PROSITE" id="PS50890">
    <property type="entry name" value="PUA"/>
    <property type="match status" value="1"/>
</dbReference>